<dbReference type="STRING" id="765440.A0A0C3BG09"/>
<feature type="active site" evidence="6">
    <location>
        <position position="161"/>
    </location>
</feature>
<protein>
    <recommendedName>
        <fullName evidence="3 5">Glucose-6-phosphate 1-epimerase</fullName>
        <ecNumber evidence="3 5">5.1.3.15</ecNumber>
    </recommendedName>
</protein>
<dbReference type="Pfam" id="PF01263">
    <property type="entry name" value="Aldose_epim"/>
    <property type="match status" value="1"/>
</dbReference>
<dbReference type="Gene3D" id="2.70.98.10">
    <property type="match status" value="1"/>
</dbReference>
<evidence type="ECO:0000256" key="1">
    <source>
        <dbReference type="ARBA" id="ARBA00001096"/>
    </source>
</evidence>
<dbReference type="HOGENOM" id="CLU_048345_1_0_1"/>
<reference evidence="8 9" key="1">
    <citation type="submission" date="2014-04" db="EMBL/GenBank/DDBJ databases">
        <authorList>
            <consortium name="DOE Joint Genome Institute"/>
            <person name="Kuo A."/>
            <person name="Tarkka M."/>
            <person name="Buscot F."/>
            <person name="Kohler A."/>
            <person name="Nagy L.G."/>
            <person name="Floudas D."/>
            <person name="Copeland A."/>
            <person name="Barry K.W."/>
            <person name="Cichocki N."/>
            <person name="Veneault-Fourrey C."/>
            <person name="LaButti K."/>
            <person name="Lindquist E.A."/>
            <person name="Lipzen A."/>
            <person name="Lundell T."/>
            <person name="Morin E."/>
            <person name="Murat C."/>
            <person name="Sun H."/>
            <person name="Tunlid A."/>
            <person name="Henrissat B."/>
            <person name="Grigoriev I.V."/>
            <person name="Hibbett D.S."/>
            <person name="Martin F."/>
            <person name="Nordberg H.P."/>
            <person name="Cantor M.N."/>
            <person name="Hua S.X."/>
        </authorList>
    </citation>
    <scope>NUCLEOTIDE SEQUENCE [LARGE SCALE GENOMIC DNA]</scope>
    <source>
        <strain evidence="8 9">F 1598</strain>
    </source>
</reference>
<reference evidence="9" key="2">
    <citation type="submission" date="2015-01" db="EMBL/GenBank/DDBJ databases">
        <title>Evolutionary Origins and Diversification of the Mycorrhizal Mutualists.</title>
        <authorList>
            <consortium name="DOE Joint Genome Institute"/>
            <consortium name="Mycorrhizal Genomics Consortium"/>
            <person name="Kohler A."/>
            <person name="Kuo A."/>
            <person name="Nagy L.G."/>
            <person name="Floudas D."/>
            <person name="Copeland A."/>
            <person name="Barry K.W."/>
            <person name="Cichocki N."/>
            <person name="Veneault-Fourrey C."/>
            <person name="LaButti K."/>
            <person name="Lindquist E.A."/>
            <person name="Lipzen A."/>
            <person name="Lundell T."/>
            <person name="Morin E."/>
            <person name="Murat C."/>
            <person name="Riley R."/>
            <person name="Ohm R."/>
            <person name="Sun H."/>
            <person name="Tunlid A."/>
            <person name="Henrissat B."/>
            <person name="Grigoriev I.V."/>
            <person name="Hibbett D.S."/>
            <person name="Martin F."/>
        </authorList>
    </citation>
    <scope>NUCLEOTIDE SEQUENCE [LARGE SCALE GENOMIC DNA]</scope>
    <source>
        <strain evidence="9">F 1598</strain>
    </source>
</reference>
<evidence type="ECO:0000256" key="7">
    <source>
        <dbReference type="PIRSR" id="PIRSR016020-2"/>
    </source>
</evidence>
<dbReference type="AlphaFoldDB" id="A0A0C3BG09"/>
<feature type="binding site" evidence="7">
    <location>
        <position position="61"/>
    </location>
    <ligand>
        <name>substrate</name>
    </ligand>
</feature>
<dbReference type="InterPro" id="IPR011013">
    <property type="entry name" value="Gal_mutarotase_sf_dom"/>
</dbReference>
<evidence type="ECO:0000256" key="5">
    <source>
        <dbReference type="PIRNR" id="PIRNR016020"/>
    </source>
</evidence>
<dbReference type="EC" id="5.1.3.15" evidence="3 5"/>
<keyword evidence="4 5" id="KW-0413">Isomerase</keyword>
<evidence type="ECO:0000256" key="2">
    <source>
        <dbReference type="ARBA" id="ARBA00005866"/>
    </source>
</evidence>
<feature type="active site" evidence="6">
    <location>
        <position position="266"/>
    </location>
</feature>
<gene>
    <name evidence="8" type="ORF">PILCRDRAFT_66688</name>
</gene>
<dbReference type="InterPro" id="IPR008183">
    <property type="entry name" value="Aldose_1/G6P_1-epimerase"/>
</dbReference>
<evidence type="ECO:0000256" key="6">
    <source>
        <dbReference type="PIRSR" id="PIRSR016020-1"/>
    </source>
</evidence>
<evidence type="ECO:0000256" key="3">
    <source>
        <dbReference type="ARBA" id="ARBA00012083"/>
    </source>
</evidence>
<dbReference type="PANTHER" id="PTHR11122:SF13">
    <property type="entry name" value="GLUCOSE-6-PHOSPHATE 1-EPIMERASE"/>
    <property type="match status" value="1"/>
</dbReference>
<dbReference type="InParanoid" id="A0A0C3BG09"/>
<keyword evidence="9" id="KW-1185">Reference proteome</keyword>
<feature type="binding site" evidence="7">
    <location>
        <position position="84"/>
    </location>
    <ligand>
        <name>substrate</name>
    </ligand>
</feature>
<proteinExistence type="inferred from homology"/>
<evidence type="ECO:0000313" key="9">
    <source>
        <dbReference type="Proteomes" id="UP000054166"/>
    </source>
</evidence>
<dbReference type="PANTHER" id="PTHR11122">
    <property type="entry name" value="APOSPORY-ASSOCIATED PROTEIN C-RELATED"/>
    <property type="match status" value="1"/>
</dbReference>
<dbReference type="GO" id="GO:0030246">
    <property type="term" value="F:carbohydrate binding"/>
    <property type="evidence" value="ECO:0007669"/>
    <property type="project" value="UniProtKB-UniRule"/>
</dbReference>
<dbReference type="GO" id="GO:0005737">
    <property type="term" value="C:cytoplasm"/>
    <property type="evidence" value="ECO:0007669"/>
    <property type="project" value="TreeGrafter"/>
</dbReference>
<dbReference type="GO" id="GO:0047938">
    <property type="term" value="F:glucose-6-phosphate 1-epimerase activity"/>
    <property type="evidence" value="ECO:0007669"/>
    <property type="project" value="UniProtKB-UniRule"/>
</dbReference>
<evidence type="ECO:0000256" key="4">
    <source>
        <dbReference type="ARBA" id="ARBA00023235"/>
    </source>
</evidence>
<evidence type="ECO:0000313" key="8">
    <source>
        <dbReference type="EMBL" id="KIM85213.1"/>
    </source>
</evidence>
<organism evidence="8 9">
    <name type="scientific">Piloderma croceum (strain F 1598)</name>
    <dbReference type="NCBI Taxonomy" id="765440"/>
    <lineage>
        <taxon>Eukaryota</taxon>
        <taxon>Fungi</taxon>
        <taxon>Dikarya</taxon>
        <taxon>Basidiomycota</taxon>
        <taxon>Agaricomycotina</taxon>
        <taxon>Agaricomycetes</taxon>
        <taxon>Agaricomycetidae</taxon>
        <taxon>Atheliales</taxon>
        <taxon>Atheliaceae</taxon>
        <taxon>Piloderma</taxon>
    </lineage>
</organism>
<sequence length="298" mass="33970">MRLDLKGDRVILNHDKGASSEILFYGATVISWKSVTKSNSELVEHLFVSEKAFLDGSKAVRGGIPVVFPCFGPPVHPQHSKLPQHGFARSELWKWDKVLTETEAEVSVQLTLDPTASIIAKFDRPFHLAIVVRLTEHQLATELHVQNTSTFDGLEFQALFHNYFRAPSSEVLIFPLHHQSYYDKTAPTEEERNRLKEETRVDVDVKKYTDFVYENAPQDYEVTWPQGGIAIKTIELKDLVVWNPQETGSKIADMEDGGWERFVCVEPGYVRGFAKIQPGETWVGHQFLSVIHDKRTHL</sequence>
<comment type="catalytic activity">
    <reaction evidence="1">
        <text>alpha-D-glucose 6-phosphate = beta-D-glucose 6-phosphate</text>
        <dbReference type="Rhea" id="RHEA:16249"/>
        <dbReference type="ChEBI" id="CHEBI:58225"/>
        <dbReference type="ChEBI" id="CHEBI:58247"/>
        <dbReference type="EC" id="5.1.3.15"/>
    </reaction>
</comment>
<comment type="similarity">
    <text evidence="2 5">Belongs to the glucose-6-phosphate 1-epimerase family.</text>
</comment>
<feature type="binding site" evidence="7">
    <location>
        <position position="89"/>
    </location>
    <ligand>
        <name>substrate</name>
    </ligand>
</feature>
<accession>A0A0C3BG09</accession>
<dbReference type="CDD" id="cd09020">
    <property type="entry name" value="D-hex-6-P-epi_like"/>
    <property type="match status" value="1"/>
</dbReference>
<dbReference type="InterPro" id="IPR025532">
    <property type="entry name" value="G6P_1-epimerase"/>
</dbReference>
<dbReference type="SUPFAM" id="SSF74650">
    <property type="entry name" value="Galactose mutarotase-like"/>
    <property type="match status" value="1"/>
</dbReference>
<comment type="function">
    <text evidence="5">Catalyzes the interconversion between the alpha and beta anomers from at least three hexose 6-phosphate sugars (Glc6P, Gal6P, and Man6P).</text>
</comment>
<name>A0A0C3BG09_PILCF</name>
<dbReference type="Proteomes" id="UP000054166">
    <property type="component" value="Unassembled WGS sequence"/>
</dbReference>
<dbReference type="GO" id="GO:0005975">
    <property type="term" value="P:carbohydrate metabolic process"/>
    <property type="evidence" value="ECO:0007669"/>
    <property type="project" value="InterPro"/>
</dbReference>
<dbReference type="EMBL" id="KN832985">
    <property type="protein sequence ID" value="KIM85213.1"/>
    <property type="molecule type" value="Genomic_DNA"/>
</dbReference>
<dbReference type="PIRSF" id="PIRSF016020">
    <property type="entry name" value="PHexose_mutarotase"/>
    <property type="match status" value="1"/>
</dbReference>
<dbReference type="OrthoDB" id="1659429at2759"/>
<dbReference type="InterPro" id="IPR014718">
    <property type="entry name" value="GH-type_carb-bd"/>
</dbReference>